<dbReference type="GO" id="GO:0016301">
    <property type="term" value="F:kinase activity"/>
    <property type="evidence" value="ECO:0007669"/>
    <property type="project" value="UniProtKB-KW"/>
</dbReference>
<dbReference type="InterPro" id="IPR032675">
    <property type="entry name" value="LRR_dom_sf"/>
</dbReference>
<dbReference type="Pfam" id="PF13516">
    <property type="entry name" value="LRR_6"/>
    <property type="match status" value="2"/>
</dbReference>
<dbReference type="EMBL" id="GBHO01017877">
    <property type="protein sequence ID" value="JAG25727.1"/>
    <property type="molecule type" value="Transcribed_RNA"/>
</dbReference>
<dbReference type="PANTHER" id="PTHR24113">
    <property type="entry name" value="RAN GTPASE-ACTIVATING PROTEIN 1"/>
    <property type="match status" value="1"/>
</dbReference>
<dbReference type="GO" id="GO:0006913">
    <property type="term" value="P:nucleocytoplasmic transport"/>
    <property type="evidence" value="ECO:0007669"/>
    <property type="project" value="TreeGrafter"/>
</dbReference>
<evidence type="ECO:0000256" key="3">
    <source>
        <dbReference type="ARBA" id="ARBA00022737"/>
    </source>
</evidence>
<accession>A0A0A9XY56</accession>
<reference evidence="4" key="1">
    <citation type="journal article" date="2014" name="PLoS ONE">
        <title>Transcriptome-Based Identification of ABC Transporters in the Western Tarnished Plant Bug Lygus hesperus.</title>
        <authorList>
            <person name="Hull J.J."/>
            <person name="Chaney K."/>
            <person name="Geib S.M."/>
            <person name="Fabrick J.A."/>
            <person name="Brent C.S."/>
            <person name="Walsh D."/>
            <person name="Lavine L.C."/>
        </authorList>
    </citation>
    <scope>NUCLEOTIDE SEQUENCE</scope>
</reference>
<dbReference type="EMBL" id="GDHC01004391">
    <property type="protein sequence ID" value="JAQ14238.1"/>
    <property type="molecule type" value="Transcribed_RNA"/>
</dbReference>
<reference evidence="4" key="2">
    <citation type="submission" date="2014-07" db="EMBL/GenBank/DDBJ databases">
        <authorList>
            <person name="Hull J."/>
        </authorList>
    </citation>
    <scope>NUCLEOTIDE SEQUENCE</scope>
</reference>
<sequence length="129" mass="13957">MRIGALMGTSMSLKEVNLSDNAIDNDAAVCIAQYMSNAVTLSQVDLSCNEIAEQGAAALIEAVLHNAQLTSLILHGNPVSRVIQKKLGNMLDERLARNRVESGTVYAQHRARLRRSETDHRTSAAVGDL</sequence>
<dbReference type="InterPro" id="IPR027038">
    <property type="entry name" value="RanGap"/>
</dbReference>
<keyword evidence="2" id="KW-0433">Leucine-rich repeat</keyword>
<dbReference type="GO" id="GO:0048471">
    <property type="term" value="C:perinuclear region of cytoplasm"/>
    <property type="evidence" value="ECO:0007669"/>
    <property type="project" value="TreeGrafter"/>
</dbReference>
<gene>
    <name evidence="4" type="primary">roco5</name>
    <name evidence="4" type="ORF">CM83_14620</name>
    <name evidence="5" type="ORF">g.12242</name>
</gene>
<dbReference type="SUPFAM" id="SSF52047">
    <property type="entry name" value="RNI-like"/>
    <property type="match status" value="1"/>
</dbReference>
<keyword evidence="4" id="KW-0418">Kinase</keyword>
<proteinExistence type="predicted"/>
<dbReference type="GO" id="GO:0005829">
    <property type="term" value="C:cytosol"/>
    <property type="evidence" value="ECO:0007669"/>
    <property type="project" value="TreeGrafter"/>
</dbReference>
<protein>
    <submittedName>
        <fullName evidence="4">Putative serine/threonine-protein kinase roco5</fullName>
    </submittedName>
</protein>
<dbReference type="InterPro" id="IPR001611">
    <property type="entry name" value="Leu-rich_rpt"/>
</dbReference>
<evidence type="ECO:0000256" key="1">
    <source>
        <dbReference type="ARBA" id="ARBA00022468"/>
    </source>
</evidence>
<keyword evidence="3" id="KW-0677">Repeat</keyword>
<dbReference type="GO" id="GO:0031267">
    <property type="term" value="F:small GTPase binding"/>
    <property type="evidence" value="ECO:0007669"/>
    <property type="project" value="TreeGrafter"/>
</dbReference>
<dbReference type="AlphaFoldDB" id="A0A0A9XY56"/>
<keyword evidence="4" id="KW-0808">Transferase</keyword>
<name>A0A0A9XY56_LYGHE</name>
<dbReference type="GO" id="GO:0005634">
    <property type="term" value="C:nucleus"/>
    <property type="evidence" value="ECO:0007669"/>
    <property type="project" value="TreeGrafter"/>
</dbReference>
<reference evidence="5" key="3">
    <citation type="journal article" date="2016" name="Gigascience">
        <title>De novo construction of an expanded transcriptome assembly for the western tarnished plant bug, Lygus hesperus.</title>
        <authorList>
            <person name="Tassone E.E."/>
            <person name="Geib S.M."/>
            <person name="Hall B."/>
            <person name="Fabrick J.A."/>
            <person name="Brent C.S."/>
            <person name="Hull J.J."/>
        </authorList>
    </citation>
    <scope>NUCLEOTIDE SEQUENCE</scope>
</reference>
<evidence type="ECO:0000313" key="4">
    <source>
        <dbReference type="EMBL" id="JAG25727.1"/>
    </source>
</evidence>
<keyword evidence="1" id="KW-0343">GTPase activation</keyword>
<dbReference type="Gene3D" id="3.80.10.10">
    <property type="entry name" value="Ribonuclease Inhibitor"/>
    <property type="match status" value="1"/>
</dbReference>
<dbReference type="PANTHER" id="PTHR24113:SF12">
    <property type="entry name" value="RAN GTPASE-ACTIVATING PROTEIN 1"/>
    <property type="match status" value="1"/>
</dbReference>
<dbReference type="GO" id="GO:0005096">
    <property type="term" value="F:GTPase activator activity"/>
    <property type="evidence" value="ECO:0007669"/>
    <property type="project" value="UniProtKB-KW"/>
</dbReference>
<evidence type="ECO:0000313" key="5">
    <source>
        <dbReference type="EMBL" id="JAQ14238.1"/>
    </source>
</evidence>
<organism evidence="4">
    <name type="scientific">Lygus hesperus</name>
    <name type="common">Western plant bug</name>
    <dbReference type="NCBI Taxonomy" id="30085"/>
    <lineage>
        <taxon>Eukaryota</taxon>
        <taxon>Metazoa</taxon>
        <taxon>Ecdysozoa</taxon>
        <taxon>Arthropoda</taxon>
        <taxon>Hexapoda</taxon>
        <taxon>Insecta</taxon>
        <taxon>Pterygota</taxon>
        <taxon>Neoptera</taxon>
        <taxon>Paraneoptera</taxon>
        <taxon>Hemiptera</taxon>
        <taxon>Heteroptera</taxon>
        <taxon>Panheteroptera</taxon>
        <taxon>Cimicomorpha</taxon>
        <taxon>Miridae</taxon>
        <taxon>Mirini</taxon>
        <taxon>Lygus</taxon>
    </lineage>
</organism>
<evidence type="ECO:0000256" key="2">
    <source>
        <dbReference type="ARBA" id="ARBA00022614"/>
    </source>
</evidence>